<dbReference type="EMBL" id="JAGTJQ010000006">
    <property type="protein sequence ID" value="KAH7029172.1"/>
    <property type="molecule type" value="Genomic_DNA"/>
</dbReference>
<dbReference type="InterPro" id="IPR042183">
    <property type="entry name" value="MmgE/PrpD_sf_1"/>
</dbReference>
<dbReference type="SUPFAM" id="SSF103378">
    <property type="entry name" value="2-methylcitrate dehydratase PrpD"/>
    <property type="match status" value="1"/>
</dbReference>
<comment type="similarity">
    <text evidence="1">Belongs to the PrpD family.</text>
</comment>
<dbReference type="OrthoDB" id="10267976at2759"/>
<gene>
    <name evidence="4" type="ORF">B0I36DRAFT_129035</name>
</gene>
<dbReference type="Gene3D" id="1.10.4100.10">
    <property type="entry name" value="2-methylcitrate dehydratase PrpD"/>
    <property type="match status" value="1"/>
</dbReference>
<dbReference type="InterPro" id="IPR036148">
    <property type="entry name" value="MmgE/PrpD_sf"/>
</dbReference>
<feature type="domain" description="MmgE/PrpD N-terminal" evidence="2">
    <location>
        <begin position="15"/>
        <end position="265"/>
    </location>
</feature>
<comment type="caution">
    <text evidence="4">The sequence shown here is derived from an EMBL/GenBank/DDBJ whole genome shotgun (WGS) entry which is preliminary data.</text>
</comment>
<dbReference type="Proteomes" id="UP000756346">
    <property type="component" value="Unassembled WGS sequence"/>
</dbReference>
<sequence length="489" mass="51937">MAGQPQQEPVLAELFSSHALNTKFTDLTPDAVAQAKVFILDTLGVGIAGSSAYGADTIIKSAMSWDGSGPSGSSSGASSASGQATLWGRSARAPSAGIAAMVNGFQVHCQEYDCVHEGAVMHPLATLLPAVMAFADKHDRAISGRELIVACAVGVNVSAGLGIAAKSPMRFFRPATAGGFGAAAAVGRLMGLDEETLVRAFGLQYTQTSGTLQPHVEGSAALPLQVGFNSRAALQACDLAQAGMPGTRDCFEGTYGYLPLIEGPVPWDLSGTMEGINGRRWLIAEISHKPYPAGRATHGGVEGILELMKQGGSTVTPDQIENITITGPPVTARLCSRPDIENPPPNYARLCMSYIGAKVVLNNKPVDLAHYRGQELTDTVTHDLARRIRMVSDGGDDPAALVPISVEMKVQGEAKARSWRCEQMLASPTRRLPREQHLTKFRRCWEFSAEPLPEKNRDRLIALVDDLENLGDIRALTDMMAPPAASARL</sequence>
<dbReference type="Pfam" id="PF19305">
    <property type="entry name" value="MmgE_PrpD_C"/>
    <property type="match status" value="1"/>
</dbReference>
<feature type="domain" description="MmgE/PrpD C-terminal" evidence="3">
    <location>
        <begin position="291"/>
        <end position="457"/>
    </location>
</feature>
<dbReference type="AlphaFoldDB" id="A0A9P9BPE9"/>
<dbReference type="InterPro" id="IPR005656">
    <property type="entry name" value="MmgE_PrpD"/>
</dbReference>
<evidence type="ECO:0000259" key="3">
    <source>
        <dbReference type="Pfam" id="PF19305"/>
    </source>
</evidence>
<evidence type="ECO:0000256" key="1">
    <source>
        <dbReference type="ARBA" id="ARBA00006174"/>
    </source>
</evidence>
<dbReference type="InterPro" id="IPR045337">
    <property type="entry name" value="MmgE_PrpD_C"/>
</dbReference>
<dbReference type="GO" id="GO:0016829">
    <property type="term" value="F:lyase activity"/>
    <property type="evidence" value="ECO:0007669"/>
    <property type="project" value="InterPro"/>
</dbReference>
<accession>A0A9P9BPE9</accession>
<dbReference type="RefSeq" id="XP_046011460.1">
    <property type="nucleotide sequence ID" value="XM_046148172.1"/>
</dbReference>
<dbReference type="InterPro" id="IPR045336">
    <property type="entry name" value="MmgE_PrpD_N"/>
</dbReference>
<dbReference type="Pfam" id="PF03972">
    <property type="entry name" value="MmgE_PrpD_N"/>
    <property type="match status" value="1"/>
</dbReference>
<evidence type="ECO:0000313" key="5">
    <source>
        <dbReference type="Proteomes" id="UP000756346"/>
    </source>
</evidence>
<dbReference type="Gene3D" id="3.30.1330.120">
    <property type="entry name" value="2-methylcitrate dehydratase PrpD"/>
    <property type="match status" value="1"/>
</dbReference>
<dbReference type="GeneID" id="70177718"/>
<organism evidence="4 5">
    <name type="scientific">Microdochium trichocladiopsis</name>
    <dbReference type="NCBI Taxonomy" id="1682393"/>
    <lineage>
        <taxon>Eukaryota</taxon>
        <taxon>Fungi</taxon>
        <taxon>Dikarya</taxon>
        <taxon>Ascomycota</taxon>
        <taxon>Pezizomycotina</taxon>
        <taxon>Sordariomycetes</taxon>
        <taxon>Xylariomycetidae</taxon>
        <taxon>Xylariales</taxon>
        <taxon>Microdochiaceae</taxon>
        <taxon>Microdochium</taxon>
    </lineage>
</organism>
<dbReference type="PANTHER" id="PTHR16943:SF8">
    <property type="entry name" value="2-METHYLCITRATE DEHYDRATASE"/>
    <property type="match status" value="1"/>
</dbReference>
<proteinExistence type="inferred from homology"/>
<evidence type="ECO:0000313" key="4">
    <source>
        <dbReference type="EMBL" id="KAH7029172.1"/>
    </source>
</evidence>
<protein>
    <submittedName>
        <fullName evidence="4">MmgE/PrpD family protein</fullName>
    </submittedName>
</protein>
<dbReference type="InterPro" id="IPR042188">
    <property type="entry name" value="MmgE/PrpD_sf_2"/>
</dbReference>
<reference evidence="4" key="1">
    <citation type="journal article" date="2021" name="Nat. Commun.">
        <title>Genetic determinants of endophytism in the Arabidopsis root mycobiome.</title>
        <authorList>
            <person name="Mesny F."/>
            <person name="Miyauchi S."/>
            <person name="Thiergart T."/>
            <person name="Pickel B."/>
            <person name="Atanasova L."/>
            <person name="Karlsson M."/>
            <person name="Huettel B."/>
            <person name="Barry K.W."/>
            <person name="Haridas S."/>
            <person name="Chen C."/>
            <person name="Bauer D."/>
            <person name="Andreopoulos W."/>
            <person name="Pangilinan J."/>
            <person name="LaButti K."/>
            <person name="Riley R."/>
            <person name="Lipzen A."/>
            <person name="Clum A."/>
            <person name="Drula E."/>
            <person name="Henrissat B."/>
            <person name="Kohler A."/>
            <person name="Grigoriev I.V."/>
            <person name="Martin F.M."/>
            <person name="Hacquard S."/>
        </authorList>
    </citation>
    <scope>NUCLEOTIDE SEQUENCE</scope>
    <source>
        <strain evidence="4">MPI-CAGE-CH-0230</strain>
    </source>
</reference>
<name>A0A9P9BPE9_9PEZI</name>
<evidence type="ECO:0000259" key="2">
    <source>
        <dbReference type="Pfam" id="PF03972"/>
    </source>
</evidence>
<dbReference type="PANTHER" id="PTHR16943">
    <property type="entry name" value="2-METHYLCITRATE DEHYDRATASE-RELATED"/>
    <property type="match status" value="1"/>
</dbReference>
<keyword evidence="5" id="KW-1185">Reference proteome</keyword>